<dbReference type="InterPro" id="IPR029058">
    <property type="entry name" value="AB_hydrolase_fold"/>
</dbReference>
<dbReference type="PANTHER" id="PTHR43358">
    <property type="entry name" value="ALPHA/BETA-HYDROLASE"/>
    <property type="match status" value="1"/>
</dbReference>
<dbReference type="PANTHER" id="PTHR43358:SF4">
    <property type="entry name" value="ALPHA_BETA HYDROLASE FOLD-1 DOMAIN-CONTAINING PROTEIN"/>
    <property type="match status" value="1"/>
</dbReference>
<keyword evidence="3" id="KW-1185">Reference proteome</keyword>
<dbReference type="Proteomes" id="UP000789595">
    <property type="component" value="Unassembled WGS sequence"/>
</dbReference>
<feature type="compositionally biased region" description="Basic and acidic residues" evidence="1">
    <location>
        <begin position="7"/>
        <end position="18"/>
    </location>
</feature>
<sequence>MGCSCSKRADDAPDEKPQVRQPPAPPPQPATPPRQEAQLPKTPPSPPSGSSTASVPSPVVPPSPPKAWRASIEEDVSDGESPTKDVEIELEDRSRREDDDDDDDFGGDNAVAFADAWTSFKSQKDPGFGKLRDYARAHYAQLLRMLLAPKRERCTRKLGPVQFEFRGRSIVRDDFAVVCDRGHDLQCSLWRDDLGLGSKLYRWRSKKTCVLYVHDVGGSRLGALSCLGVALDAGAAGYCALDTTACGESGGRRVSFGSLERWDVACLAQELVKRRGFTDVVLWGRGAGAVACVLYASVATPPSKDTSYFGDAVAYMGLEDAVGEKDPYPSSTEITIDIEDVDEFMRGTEVEQTTYVWVASKPTLQISKCMPASGLLVGDVICGIGTSTHLPHSSQELRDLLKKVSSKKLHVFRKTDATRQSFFGDDLPIPSGLILDCVVDSPVDVVEALKGHAAEREPILTGLLEPLLATALEVLCHSVEKRTRVDPRSVRCAKAASSLTMPALYAINDYADVDRGVPRLASTSRLVFDAHGGSTKSLCRYNAPLRLALRGSLDAMSSGFLDRAHAFLRQLTDGVYSNGPRWCVTTRPWDQAEAEQTIDDYEGAADDSIDGGE</sequence>
<feature type="region of interest" description="Disordered" evidence="1">
    <location>
        <begin position="1"/>
        <end position="107"/>
    </location>
</feature>
<name>A0A8J2SIF2_9STRA</name>
<reference evidence="2" key="1">
    <citation type="submission" date="2021-11" db="EMBL/GenBank/DDBJ databases">
        <authorList>
            <consortium name="Genoscope - CEA"/>
            <person name="William W."/>
        </authorList>
    </citation>
    <scope>NUCLEOTIDE SEQUENCE</scope>
</reference>
<comment type="caution">
    <text evidence="2">The sequence shown here is derived from an EMBL/GenBank/DDBJ whole genome shotgun (WGS) entry which is preliminary data.</text>
</comment>
<gene>
    <name evidence="2" type="ORF">PECAL_2P16320</name>
</gene>
<accession>A0A8J2SIF2</accession>
<proteinExistence type="predicted"/>
<dbReference type="OrthoDB" id="205437at2759"/>
<feature type="compositionally biased region" description="Basic and acidic residues" evidence="1">
    <location>
        <begin position="81"/>
        <end position="97"/>
    </location>
</feature>
<organism evidence="2 3">
    <name type="scientific">Pelagomonas calceolata</name>
    <dbReference type="NCBI Taxonomy" id="35677"/>
    <lineage>
        <taxon>Eukaryota</taxon>
        <taxon>Sar</taxon>
        <taxon>Stramenopiles</taxon>
        <taxon>Ochrophyta</taxon>
        <taxon>Pelagophyceae</taxon>
        <taxon>Pelagomonadales</taxon>
        <taxon>Pelagomonadaceae</taxon>
        <taxon>Pelagomonas</taxon>
    </lineage>
</organism>
<protein>
    <submittedName>
        <fullName evidence="2">Uncharacterized protein</fullName>
    </submittedName>
</protein>
<dbReference type="SUPFAM" id="SSF53474">
    <property type="entry name" value="alpha/beta-Hydrolases"/>
    <property type="match status" value="1"/>
</dbReference>
<evidence type="ECO:0000313" key="2">
    <source>
        <dbReference type="EMBL" id="CAH0368564.1"/>
    </source>
</evidence>
<dbReference type="AlphaFoldDB" id="A0A8J2SIF2"/>
<evidence type="ECO:0000313" key="3">
    <source>
        <dbReference type="Proteomes" id="UP000789595"/>
    </source>
</evidence>
<feature type="compositionally biased region" description="Low complexity" evidence="1">
    <location>
        <begin position="48"/>
        <end position="57"/>
    </location>
</feature>
<feature type="compositionally biased region" description="Pro residues" evidence="1">
    <location>
        <begin position="20"/>
        <end position="32"/>
    </location>
</feature>
<dbReference type="InterPro" id="IPR052920">
    <property type="entry name" value="DNA-binding_regulatory"/>
</dbReference>
<dbReference type="EMBL" id="CAKKNE010000002">
    <property type="protein sequence ID" value="CAH0368564.1"/>
    <property type="molecule type" value="Genomic_DNA"/>
</dbReference>
<evidence type="ECO:0000256" key="1">
    <source>
        <dbReference type="SAM" id="MobiDB-lite"/>
    </source>
</evidence>